<dbReference type="GeneID" id="14884603"/>
<gene>
    <name evidence="2" type="ORF">EIN_407870</name>
</gene>
<dbReference type="AlphaFoldDB" id="A0A0A1U202"/>
<reference evidence="2 3" key="1">
    <citation type="submission" date="2012-10" db="EMBL/GenBank/DDBJ databases">
        <authorList>
            <person name="Zafar N."/>
            <person name="Inman J."/>
            <person name="Hall N."/>
            <person name="Lorenzi H."/>
            <person name="Caler E."/>
        </authorList>
    </citation>
    <scope>NUCLEOTIDE SEQUENCE [LARGE SCALE GENOMIC DNA]</scope>
    <source>
        <strain evidence="2 3">IP1</strain>
    </source>
</reference>
<keyword evidence="3" id="KW-1185">Reference proteome</keyword>
<sequence length="58" mass="6649">MSSETETEVVENPSESITEEEQPPVIEPTPIARNTRKQASMEKAQDEDNEKKLTRKFD</sequence>
<feature type="region of interest" description="Disordered" evidence="1">
    <location>
        <begin position="1"/>
        <end position="58"/>
    </location>
</feature>
<dbReference type="VEuPathDB" id="AmoebaDB:EIN_407870"/>
<proteinExistence type="predicted"/>
<evidence type="ECO:0000256" key="1">
    <source>
        <dbReference type="SAM" id="MobiDB-lite"/>
    </source>
</evidence>
<organism evidence="2 3">
    <name type="scientific">Entamoeba invadens IP1</name>
    <dbReference type="NCBI Taxonomy" id="370355"/>
    <lineage>
        <taxon>Eukaryota</taxon>
        <taxon>Amoebozoa</taxon>
        <taxon>Evosea</taxon>
        <taxon>Archamoebae</taxon>
        <taxon>Mastigamoebida</taxon>
        <taxon>Entamoebidae</taxon>
        <taxon>Entamoeba</taxon>
    </lineage>
</organism>
<protein>
    <submittedName>
        <fullName evidence="2">Uncharacterized protein</fullName>
    </submittedName>
</protein>
<feature type="compositionally biased region" description="Basic and acidic residues" evidence="1">
    <location>
        <begin position="39"/>
        <end position="58"/>
    </location>
</feature>
<dbReference type="EMBL" id="KB207048">
    <property type="protein sequence ID" value="ELP85568.1"/>
    <property type="molecule type" value="Genomic_DNA"/>
</dbReference>
<dbReference type="KEGG" id="eiv:EIN_407870"/>
<feature type="non-terminal residue" evidence="2">
    <location>
        <position position="1"/>
    </location>
</feature>
<dbReference type="RefSeq" id="XP_004184914.1">
    <property type="nucleotide sequence ID" value="XM_004184866.1"/>
</dbReference>
<evidence type="ECO:0000313" key="2">
    <source>
        <dbReference type="EMBL" id="ELP85568.1"/>
    </source>
</evidence>
<name>A0A0A1U202_ENTIV</name>
<feature type="non-terminal residue" evidence="2">
    <location>
        <position position="58"/>
    </location>
</feature>
<dbReference type="Proteomes" id="UP000014680">
    <property type="component" value="Unassembled WGS sequence"/>
</dbReference>
<accession>A0A0A1U202</accession>
<evidence type="ECO:0000313" key="3">
    <source>
        <dbReference type="Proteomes" id="UP000014680"/>
    </source>
</evidence>